<dbReference type="Proteomes" id="UP000027093">
    <property type="component" value="Chromosome"/>
</dbReference>
<evidence type="ECO:0000313" key="2">
    <source>
        <dbReference type="Proteomes" id="UP000027093"/>
    </source>
</evidence>
<dbReference type="OrthoDB" id="383588at2157"/>
<protein>
    <submittedName>
        <fullName evidence="1">Uncharacterized protein</fullName>
    </submittedName>
</protein>
<dbReference type="GeneID" id="74947606"/>
<proteinExistence type="predicted"/>
<keyword evidence="2" id="KW-1185">Reference proteome</keyword>
<name>A0A060HMC1_9ARCH</name>
<gene>
    <name evidence="1" type="ORF">NVIE_023680</name>
</gene>
<organism evidence="1 2">
    <name type="scientific">Nitrososphaera viennensis EN76</name>
    <dbReference type="NCBI Taxonomy" id="926571"/>
    <lineage>
        <taxon>Archaea</taxon>
        <taxon>Nitrososphaerota</taxon>
        <taxon>Nitrososphaeria</taxon>
        <taxon>Nitrososphaerales</taxon>
        <taxon>Nitrososphaeraceae</taxon>
        <taxon>Nitrososphaera</taxon>
    </lineage>
</organism>
<dbReference type="HOGENOM" id="CLU_1275365_0_0_2"/>
<reference evidence="1 2" key="1">
    <citation type="journal article" date="2014" name="Int. J. Syst. Evol. Microbiol.">
        <title>Nitrososphaera viennensis gen. nov., sp. nov., an aerobic and mesophilic, ammonia-oxidizing archaeon from soil and a member of the archaeal phylum Thaumarchaeota.</title>
        <authorList>
            <person name="Stieglmeier M."/>
            <person name="Klingl A."/>
            <person name="Alves R.J."/>
            <person name="Rittmann S.K."/>
            <person name="Melcher M."/>
            <person name="Leisch N."/>
            <person name="Schleper C."/>
        </authorList>
    </citation>
    <scope>NUCLEOTIDE SEQUENCE [LARGE SCALE GENOMIC DNA]</scope>
    <source>
        <strain evidence="1">EN76</strain>
    </source>
</reference>
<sequence length="216" mass="23896">MSVKQRQDIESRLANYYIPLQILQMVAEDCGCGTTLPAAASGMRGLGRSAKNSNLFAALNDRAVILLQQIFIDGQDSLSNFRFAAFLSSKWTPVSYKFIMNKTVTGKSGGTYTFDVCVYSRNTEELVTVGMQNNSTEQKASDNESLRKFLAAVDDLYAAHPRLQSAYHASSYGYDNNCDSSRLKRDMAAGGSRGKVEISLLEYRNAVYFENKSLLA</sequence>
<dbReference type="EMBL" id="CP007536">
    <property type="protein sequence ID" value="AIC16628.1"/>
    <property type="molecule type" value="Genomic_DNA"/>
</dbReference>
<evidence type="ECO:0000313" key="1">
    <source>
        <dbReference type="EMBL" id="AIC16628.1"/>
    </source>
</evidence>
<dbReference type="RefSeq" id="WP_075055351.1">
    <property type="nucleotide sequence ID" value="NZ_CP007536.1"/>
</dbReference>
<dbReference type="STRING" id="926571.NVIE_023680"/>
<dbReference type="AlphaFoldDB" id="A0A060HMC1"/>
<dbReference type="KEGG" id="nvn:NVIE_023680"/>
<accession>A0A060HMC1</accession>